<dbReference type="GO" id="GO:0016705">
    <property type="term" value="F:oxidoreductase activity, acting on paired donors, with incorporation or reduction of molecular oxygen"/>
    <property type="evidence" value="ECO:0007669"/>
    <property type="project" value="InterPro"/>
</dbReference>
<evidence type="ECO:0000256" key="4">
    <source>
        <dbReference type="ARBA" id="ARBA00023002"/>
    </source>
</evidence>
<dbReference type="InterPro" id="IPR050121">
    <property type="entry name" value="Cytochrome_P450_monoxygenase"/>
</dbReference>
<dbReference type="Gene3D" id="1.10.630.10">
    <property type="entry name" value="Cytochrome P450"/>
    <property type="match status" value="1"/>
</dbReference>
<keyword evidence="6 8" id="KW-0503">Monooxygenase</keyword>
<evidence type="ECO:0000313" key="11">
    <source>
        <dbReference type="Proteomes" id="UP000326198"/>
    </source>
</evidence>
<keyword evidence="5 7" id="KW-0408">Iron</keyword>
<dbReference type="InterPro" id="IPR001128">
    <property type="entry name" value="Cyt_P450"/>
</dbReference>
<keyword evidence="11" id="KW-1185">Reference proteome</keyword>
<evidence type="ECO:0000256" key="6">
    <source>
        <dbReference type="ARBA" id="ARBA00023033"/>
    </source>
</evidence>
<dbReference type="InterPro" id="IPR036396">
    <property type="entry name" value="Cyt_P450_sf"/>
</dbReference>
<evidence type="ECO:0000256" key="9">
    <source>
        <dbReference type="SAM" id="Phobius"/>
    </source>
</evidence>
<keyword evidence="9" id="KW-0472">Membrane</keyword>
<dbReference type="OrthoDB" id="3945418at2759"/>
<keyword evidence="4 8" id="KW-0560">Oxidoreductase</keyword>
<dbReference type="SUPFAM" id="SSF48264">
    <property type="entry name" value="Cytochrome P450"/>
    <property type="match status" value="1"/>
</dbReference>
<feature type="transmembrane region" description="Helical" evidence="9">
    <location>
        <begin position="12"/>
        <end position="35"/>
    </location>
</feature>
<dbReference type="Proteomes" id="UP000326198">
    <property type="component" value="Unassembled WGS sequence"/>
</dbReference>
<dbReference type="InterPro" id="IPR002401">
    <property type="entry name" value="Cyt_P450_E_grp-I"/>
</dbReference>
<dbReference type="CDD" id="cd11062">
    <property type="entry name" value="CYP58-like"/>
    <property type="match status" value="1"/>
</dbReference>
<keyword evidence="9" id="KW-1133">Transmembrane helix</keyword>
<dbReference type="EMBL" id="ML736411">
    <property type="protein sequence ID" value="KAE8371602.1"/>
    <property type="molecule type" value="Genomic_DNA"/>
</dbReference>
<name>A0A5N7AP19_9EURO</name>
<comment type="similarity">
    <text evidence="2 8">Belongs to the cytochrome P450 family.</text>
</comment>
<feature type="binding site" description="axial binding residue" evidence="7">
    <location>
        <position position="445"/>
    </location>
    <ligand>
        <name>heme</name>
        <dbReference type="ChEBI" id="CHEBI:30413"/>
    </ligand>
    <ligandPart>
        <name>Fe</name>
        <dbReference type="ChEBI" id="CHEBI:18248"/>
    </ligandPart>
</feature>
<protein>
    <submittedName>
        <fullName evidence="10">Cytochrome P450</fullName>
    </submittedName>
</protein>
<dbReference type="PRINTS" id="PR00463">
    <property type="entry name" value="EP450I"/>
</dbReference>
<keyword evidence="7 8" id="KW-0349">Heme</keyword>
<dbReference type="GO" id="GO:0020037">
    <property type="term" value="F:heme binding"/>
    <property type="evidence" value="ECO:0007669"/>
    <property type="project" value="InterPro"/>
</dbReference>
<dbReference type="PANTHER" id="PTHR24305">
    <property type="entry name" value="CYTOCHROME P450"/>
    <property type="match status" value="1"/>
</dbReference>
<evidence type="ECO:0000256" key="5">
    <source>
        <dbReference type="ARBA" id="ARBA00023004"/>
    </source>
</evidence>
<dbReference type="PRINTS" id="PR00385">
    <property type="entry name" value="P450"/>
</dbReference>
<sequence>MENRILTSQNPAIIAGYTISLLLIAWLSRCVYYGLFHPLCHVPGPRLAALSRWWLFFKEMQGKPHEVILDLHRTYGSLVRIAPDEVSVNGHQAYLEIYGQNSKFLKAPYYYNAFKSHTHNLFTMSDKEDHSSERRLYSHAFSRANILKYENMICDKVIRLMNQMSDSVQRGEPIPLSPACRSLTLGTISEWAFGNPMRLSDDKTFESSLYHTFDTVTPVSIFFQHFPTMRRLQRWLGALRFPFLLNPIGDMEKCVKEGLEKEKMAKQSDLDLRNTMFGNVITKAEQKGTPIEDTQMISEGVLMIFAGTDTTAATLSNGLYSLLKRPDLYTRLQQELLTVMPTLESRPTVMQLESLPLLDACIKEGLRHVCPVRGRLPRVVPPEGWKFGNLYLPPGTLVASTPLYECRNEEAFPKPTEYLPERWLVKDRSNLLAHFQPFSTGPRQCIGQNLSMIEQFLAIAHFVRRFTPIHVIGPDPDLKEFSTLWFKSPLNVELRLEES</sequence>
<evidence type="ECO:0000256" key="1">
    <source>
        <dbReference type="ARBA" id="ARBA00001971"/>
    </source>
</evidence>
<evidence type="ECO:0000256" key="3">
    <source>
        <dbReference type="ARBA" id="ARBA00022723"/>
    </source>
</evidence>
<proteinExistence type="inferred from homology"/>
<dbReference type="Pfam" id="PF00067">
    <property type="entry name" value="p450"/>
    <property type="match status" value="1"/>
</dbReference>
<evidence type="ECO:0000313" key="10">
    <source>
        <dbReference type="EMBL" id="KAE8371602.1"/>
    </source>
</evidence>
<keyword evidence="9" id="KW-0812">Transmembrane</keyword>
<evidence type="ECO:0000256" key="8">
    <source>
        <dbReference type="RuleBase" id="RU000461"/>
    </source>
</evidence>
<dbReference type="GO" id="GO:0004497">
    <property type="term" value="F:monooxygenase activity"/>
    <property type="evidence" value="ECO:0007669"/>
    <property type="project" value="UniProtKB-KW"/>
</dbReference>
<reference evidence="10 11" key="1">
    <citation type="submission" date="2019-04" db="EMBL/GenBank/DDBJ databases">
        <title>Friends and foes A comparative genomics studyof 23 Aspergillus species from section Flavi.</title>
        <authorList>
            <consortium name="DOE Joint Genome Institute"/>
            <person name="Kjaerbolling I."/>
            <person name="Vesth T."/>
            <person name="Frisvad J.C."/>
            <person name="Nybo J.L."/>
            <person name="Theobald S."/>
            <person name="Kildgaard S."/>
            <person name="Isbrandt T."/>
            <person name="Kuo A."/>
            <person name="Sato A."/>
            <person name="Lyhne E.K."/>
            <person name="Kogle M.E."/>
            <person name="Wiebenga A."/>
            <person name="Kun R.S."/>
            <person name="Lubbers R.J."/>
            <person name="Makela M.R."/>
            <person name="Barry K."/>
            <person name="Chovatia M."/>
            <person name="Clum A."/>
            <person name="Daum C."/>
            <person name="Haridas S."/>
            <person name="He G."/>
            <person name="LaButti K."/>
            <person name="Lipzen A."/>
            <person name="Mondo S."/>
            <person name="Riley R."/>
            <person name="Salamov A."/>
            <person name="Simmons B.A."/>
            <person name="Magnuson J.K."/>
            <person name="Henrissat B."/>
            <person name="Mortensen U.H."/>
            <person name="Larsen T.O."/>
            <person name="Devries R.P."/>
            <person name="Grigoriev I.V."/>
            <person name="Machida M."/>
            <person name="Baker S.E."/>
            <person name="Andersen M.R."/>
        </authorList>
    </citation>
    <scope>NUCLEOTIDE SEQUENCE [LARGE SCALE GENOMIC DNA]</scope>
    <source>
        <strain evidence="10 11">IBT 29228</strain>
    </source>
</reference>
<dbReference type="PROSITE" id="PS00086">
    <property type="entry name" value="CYTOCHROME_P450"/>
    <property type="match status" value="1"/>
</dbReference>
<evidence type="ECO:0000256" key="2">
    <source>
        <dbReference type="ARBA" id="ARBA00010617"/>
    </source>
</evidence>
<comment type="cofactor">
    <cofactor evidence="1 7">
        <name>heme</name>
        <dbReference type="ChEBI" id="CHEBI:30413"/>
    </cofactor>
</comment>
<organism evidence="10 11">
    <name type="scientific">Aspergillus bertholletiae</name>
    <dbReference type="NCBI Taxonomy" id="1226010"/>
    <lineage>
        <taxon>Eukaryota</taxon>
        <taxon>Fungi</taxon>
        <taxon>Dikarya</taxon>
        <taxon>Ascomycota</taxon>
        <taxon>Pezizomycotina</taxon>
        <taxon>Eurotiomycetes</taxon>
        <taxon>Eurotiomycetidae</taxon>
        <taxon>Eurotiales</taxon>
        <taxon>Aspergillaceae</taxon>
        <taxon>Aspergillus</taxon>
        <taxon>Aspergillus subgen. Circumdati</taxon>
    </lineage>
</organism>
<dbReference type="PANTHER" id="PTHR24305:SF166">
    <property type="entry name" value="CYTOCHROME P450 12A4, MITOCHONDRIAL-RELATED"/>
    <property type="match status" value="1"/>
</dbReference>
<evidence type="ECO:0000256" key="7">
    <source>
        <dbReference type="PIRSR" id="PIRSR602401-1"/>
    </source>
</evidence>
<accession>A0A5N7AP19</accession>
<dbReference type="InterPro" id="IPR017972">
    <property type="entry name" value="Cyt_P450_CS"/>
</dbReference>
<dbReference type="GO" id="GO:0005506">
    <property type="term" value="F:iron ion binding"/>
    <property type="evidence" value="ECO:0007669"/>
    <property type="project" value="InterPro"/>
</dbReference>
<dbReference type="AlphaFoldDB" id="A0A5N7AP19"/>
<keyword evidence="3 7" id="KW-0479">Metal-binding</keyword>
<gene>
    <name evidence="10" type="ORF">BDV26DRAFT_298636</name>
</gene>